<evidence type="ECO:0000313" key="1">
    <source>
        <dbReference type="EMBL" id="AAG40432.1"/>
    </source>
</evidence>
<accession>Q9F1H4</accession>
<organism evidence="1">
    <name type="scientific">Enterococcus faecalis</name>
    <name type="common">Streptococcus faecalis</name>
    <dbReference type="NCBI Taxonomy" id="1351"/>
    <lineage>
        <taxon>Bacteria</taxon>
        <taxon>Bacillati</taxon>
        <taxon>Bacillota</taxon>
        <taxon>Bacilli</taxon>
        <taxon>Lactobacillales</taxon>
        <taxon>Enterococcaceae</taxon>
        <taxon>Enterococcus</taxon>
    </lineage>
</organism>
<gene>
    <name evidence="1" type="primary">EP0021</name>
</gene>
<geneLocation type="plasmid" evidence="1">
    <name>pAM373</name>
</geneLocation>
<name>Q9F1H4_ENTFL</name>
<dbReference type="AlphaFoldDB" id="Q9F1H4"/>
<sequence length="39" mass="4346">MLGDLGGCCFKSIINSPLVYQTEPLFWVFGLGDSPIKIW</sequence>
<dbReference type="EMBL" id="AE002565">
    <property type="protein sequence ID" value="AAG40432.1"/>
    <property type="molecule type" value="Genomic_DNA"/>
</dbReference>
<keyword evidence="1" id="KW-0614">Plasmid</keyword>
<reference evidence="1" key="1">
    <citation type="journal article" date="2000" name="Mol. Microbiol.">
        <title>Enterococcus faecalis conjugative plasmid pAM373: complete nucleotide sequence and genetic analyses of sex pheromone response.</title>
        <authorList>
            <person name="De Boever E.H."/>
            <person name="Clewell D.B."/>
            <person name="Fraser C.M."/>
        </authorList>
    </citation>
    <scope>NUCLEOTIDE SEQUENCE [LARGE SCALE GENOMIC DNA]</scope>
    <source>
        <plasmid evidence="1">pAM373</plasmid>
    </source>
</reference>
<proteinExistence type="predicted"/>
<protein>
    <submittedName>
        <fullName evidence="1">Uncharacterized protein</fullName>
    </submittedName>
</protein>